<sequence>MSRNRVLHAHHAPFSSICLLEMYRKSKSGDAVSFVNRSTGFLIADNVLVTAGHSLSEKDTVIERIEIYPYQNSPQKSERKVRVESTDFVIRKVPEYDNPFCYVKDDFGIIFLKKDKIISPDTFHFDWQPFEPGHTGVKENDLIRMAGYPIDKPDFELWEERGHIVEITSQCLLHSFTTTKRNSGSPIWAEHNTGMQLVGIHVSGNAASCHAKPQNRPYGSAVLLTARVVETIMSWIGEESRKR</sequence>
<evidence type="ECO:0000259" key="2">
    <source>
        <dbReference type="Pfam" id="PF00089"/>
    </source>
</evidence>
<dbReference type="Gene3D" id="2.40.10.10">
    <property type="entry name" value="Trypsin-like serine proteases"/>
    <property type="match status" value="2"/>
</dbReference>
<evidence type="ECO:0000313" key="4">
    <source>
        <dbReference type="Proteomes" id="UP000295706"/>
    </source>
</evidence>
<evidence type="ECO:0000256" key="1">
    <source>
        <dbReference type="ARBA" id="ARBA00022729"/>
    </source>
</evidence>
<name>A0A4R4KFA0_9BACT</name>
<protein>
    <recommendedName>
        <fullName evidence="2">Peptidase S1 domain-containing protein</fullName>
    </recommendedName>
</protein>
<dbReference type="EMBL" id="SMJU01000006">
    <property type="protein sequence ID" value="TDB65159.1"/>
    <property type="molecule type" value="Genomic_DNA"/>
</dbReference>
<dbReference type="Proteomes" id="UP000295706">
    <property type="component" value="Unassembled WGS sequence"/>
</dbReference>
<accession>A0A4R4KFA0</accession>
<dbReference type="InterPro" id="IPR009003">
    <property type="entry name" value="Peptidase_S1_PA"/>
</dbReference>
<keyword evidence="4" id="KW-1185">Reference proteome</keyword>
<dbReference type="RefSeq" id="WP_132117357.1">
    <property type="nucleotide sequence ID" value="NZ_SMJU01000006.1"/>
</dbReference>
<dbReference type="GO" id="GO:0004252">
    <property type="term" value="F:serine-type endopeptidase activity"/>
    <property type="evidence" value="ECO:0007669"/>
    <property type="project" value="InterPro"/>
</dbReference>
<proteinExistence type="predicted"/>
<organism evidence="3 4">
    <name type="scientific">Arundinibacter roseus</name>
    <dbReference type="NCBI Taxonomy" id="2070510"/>
    <lineage>
        <taxon>Bacteria</taxon>
        <taxon>Pseudomonadati</taxon>
        <taxon>Bacteroidota</taxon>
        <taxon>Cytophagia</taxon>
        <taxon>Cytophagales</taxon>
        <taxon>Spirosomataceae</taxon>
        <taxon>Arundinibacter</taxon>
    </lineage>
</organism>
<gene>
    <name evidence="3" type="ORF">EZE20_10640</name>
</gene>
<keyword evidence="1" id="KW-0732">Signal</keyword>
<dbReference type="InterPro" id="IPR050966">
    <property type="entry name" value="Glutamyl_endopeptidase"/>
</dbReference>
<dbReference type="PANTHER" id="PTHR15462:SF8">
    <property type="entry name" value="SERINE PROTEASE"/>
    <property type="match status" value="1"/>
</dbReference>
<dbReference type="InterPro" id="IPR001254">
    <property type="entry name" value="Trypsin_dom"/>
</dbReference>
<dbReference type="Pfam" id="PF00089">
    <property type="entry name" value="Trypsin"/>
    <property type="match status" value="1"/>
</dbReference>
<reference evidence="3 4" key="1">
    <citation type="submission" date="2019-02" db="EMBL/GenBank/DDBJ databases">
        <title>Arundinibacter roseus gen. nov., sp. nov., a new member of the family Cytophagaceae.</title>
        <authorList>
            <person name="Szuroczki S."/>
            <person name="Khayer B."/>
            <person name="Sproer C."/>
            <person name="Toumi M."/>
            <person name="Szabo A."/>
            <person name="Felfoldi T."/>
            <person name="Schumann P."/>
            <person name="Toth E."/>
        </authorList>
    </citation>
    <scope>NUCLEOTIDE SEQUENCE [LARGE SCALE GENOMIC DNA]</scope>
    <source>
        <strain evidence="3 4">DMA-k-7a</strain>
    </source>
</reference>
<evidence type="ECO:0000313" key="3">
    <source>
        <dbReference type="EMBL" id="TDB65159.1"/>
    </source>
</evidence>
<dbReference type="AlphaFoldDB" id="A0A4R4KFA0"/>
<dbReference type="GO" id="GO:0006508">
    <property type="term" value="P:proteolysis"/>
    <property type="evidence" value="ECO:0007669"/>
    <property type="project" value="InterPro"/>
</dbReference>
<comment type="caution">
    <text evidence="3">The sequence shown here is derived from an EMBL/GenBank/DDBJ whole genome shotgun (WGS) entry which is preliminary data.</text>
</comment>
<dbReference type="PANTHER" id="PTHR15462">
    <property type="entry name" value="SERINE PROTEASE"/>
    <property type="match status" value="1"/>
</dbReference>
<dbReference type="InterPro" id="IPR043504">
    <property type="entry name" value="Peptidase_S1_PA_chymotrypsin"/>
</dbReference>
<dbReference type="OrthoDB" id="930332at2"/>
<feature type="domain" description="Peptidase S1" evidence="2">
    <location>
        <begin position="35"/>
        <end position="209"/>
    </location>
</feature>
<dbReference type="SUPFAM" id="SSF50494">
    <property type="entry name" value="Trypsin-like serine proteases"/>
    <property type="match status" value="1"/>
</dbReference>